<dbReference type="InParanoid" id="A0A194R6N3"/>
<sequence length="147" mass="15904">MVKVDAVRCGRRGGHAAARAAAADGLTHKRVRPSHQLVESLKMSNAGVNVQAKHARYAACAARCMTNTGTFTFDRSSTLEFEQRIFSNVPWEGIKLGGESRRLVQRLCTTGLAGPRPAASPRFIIQVNRLSDVTIIGFIGMSRGVPI</sequence>
<keyword evidence="2" id="KW-1185">Reference proteome</keyword>
<gene>
    <name evidence="1" type="ORF">RR48_10530</name>
</gene>
<proteinExistence type="predicted"/>
<name>A0A194R6N3_PAPMA</name>
<accession>A0A194R6N3</accession>
<organism evidence="1 2">
    <name type="scientific">Papilio machaon</name>
    <name type="common">Old World swallowtail butterfly</name>
    <dbReference type="NCBI Taxonomy" id="76193"/>
    <lineage>
        <taxon>Eukaryota</taxon>
        <taxon>Metazoa</taxon>
        <taxon>Ecdysozoa</taxon>
        <taxon>Arthropoda</taxon>
        <taxon>Hexapoda</taxon>
        <taxon>Insecta</taxon>
        <taxon>Pterygota</taxon>
        <taxon>Neoptera</taxon>
        <taxon>Endopterygota</taxon>
        <taxon>Lepidoptera</taxon>
        <taxon>Glossata</taxon>
        <taxon>Ditrysia</taxon>
        <taxon>Papilionoidea</taxon>
        <taxon>Papilionidae</taxon>
        <taxon>Papilioninae</taxon>
        <taxon>Papilio</taxon>
    </lineage>
</organism>
<evidence type="ECO:0000313" key="2">
    <source>
        <dbReference type="Proteomes" id="UP000053240"/>
    </source>
</evidence>
<dbReference type="EMBL" id="KQ460685">
    <property type="protein sequence ID" value="KPJ12900.1"/>
    <property type="molecule type" value="Genomic_DNA"/>
</dbReference>
<dbReference type="AlphaFoldDB" id="A0A194R6N3"/>
<evidence type="ECO:0000313" key="1">
    <source>
        <dbReference type="EMBL" id="KPJ12900.1"/>
    </source>
</evidence>
<protein>
    <submittedName>
        <fullName evidence="1">Uncharacterized protein</fullName>
    </submittedName>
</protein>
<reference evidence="1 2" key="1">
    <citation type="journal article" date="2015" name="Nat. Commun.">
        <title>Outbred genome sequencing and CRISPR/Cas9 gene editing in butterflies.</title>
        <authorList>
            <person name="Li X."/>
            <person name="Fan D."/>
            <person name="Zhang W."/>
            <person name="Liu G."/>
            <person name="Zhang L."/>
            <person name="Zhao L."/>
            <person name="Fang X."/>
            <person name="Chen L."/>
            <person name="Dong Y."/>
            <person name="Chen Y."/>
            <person name="Ding Y."/>
            <person name="Zhao R."/>
            <person name="Feng M."/>
            <person name="Zhu Y."/>
            <person name="Feng Y."/>
            <person name="Jiang X."/>
            <person name="Zhu D."/>
            <person name="Xiang H."/>
            <person name="Feng X."/>
            <person name="Li S."/>
            <person name="Wang J."/>
            <person name="Zhang G."/>
            <person name="Kronforst M.R."/>
            <person name="Wang W."/>
        </authorList>
    </citation>
    <scope>NUCLEOTIDE SEQUENCE [LARGE SCALE GENOMIC DNA]</scope>
    <source>
        <strain evidence="1">Ya'a_city_454_Pm</strain>
        <tissue evidence="1">Whole body</tissue>
    </source>
</reference>
<dbReference type="Proteomes" id="UP000053240">
    <property type="component" value="Unassembled WGS sequence"/>
</dbReference>